<protein>
    <recommendedName>
        <fullName evidence="3">DUF3800 domain-containing protein</fullName>
    </recommendedName>
</protein>
<dbReference type="AlphaFoldDB" id="A0A840SLU5"/>
<dbReference type="Proteomes" id="UP000549457">
    <property type="component" value="Unassembled WGS sequence"/>
</dbReference>
<gene>
    <name evidence="1" type="ORF">HNP73_000243</name>
</gene>
<proteinExistence type="predicted"/>
<keyword evidence="2" id="KW-1185">Reference proteome</keyword>
<name>A0A840SLU5_9RHOB</name>
<evidence type="ECO:0000313" key="2">
    <source>
        <dbReference type="Proteomes" id="UP000549457"/>
    </source>
</evidence>
<comment type="caution">
    <text evidence="1">The sequence shown here is derived from an EMBL/GenBank/DDBJ whole genome shotgun (WGS) entry which is preliminary data.</text>
</comment>
<sequence>MHLLYCDETNLDKRLGDFLIYGGMVVEGATAKDFSVEIDNLRLRHRVPRDYRLKFNPGPSGFSHLEFVALKRDIFQIAHQFGARLIVYLTLHDIAVDPDEARRFGINAVCYNFDFILKRFGGSGLVLIDRFNDAGNAIDAHLRDKFTVGVTGMPYTSEMRLANIVGFHYSCVGQSHFPSLVDVVLGSLRFAVNAHTRRQTEYLGTAAELLQLLGPLFWRPDGQGVVPKLGFTFSPQVIRAEKYLKKYNDLKEFLERNGVSIGHEVGSTLASWS</sequence>
<evidence type="ECO:0008006" key="3">
    <source>
        <dbReference type="Google" id="ProtNLM"/>
    </source>
</evidence>
<evidence type="ECO:0000313" key="1">
    <source>
        <dbReference type="EMBL" id="MBB5220322.1"/>
    </source>
</evidence>
<reference evidence="1 2" key="1">
    <citation type="submission" date="2020-08" db="EMBL/GenBank/DDBJ databases">
        <title>Genomic Encyclopedia of Type Strains, Phase IV (KMG-IV): sequencing the most valuable type-strain genomes for metagenomic binning, comparative biology and taxonomic classification.</title>
        <authorList>
            <person name="Goeker M."/>
        </authorList>
    </citation>
    <scope>NUCLEOTIDE SEQUENCE [LARGE SCALE GENOMIC DNA]</scope>
    <source>
        <strain evidence="1 2">DSM 101730</strain>
    </source>
</reference>
<accession>A0A840SLU5</accession>
<organism evidence="1 2">
    <name type="scientific">Amaricoccus macauensis</name>
    <dbReference type="NCBI Taxonomy" id="57001"/>
    <lineage>
        <taxon>Bacteria</taxon>
        <taxon>Pseudomonadati</taxon>
        <taxon>Pseudomonadota</taxon>
        <taxon>Alphaproteobacteria</taxon>
        <taxon>Rhodobacterales</taxon>
        <taxon>Paracoccaceae</taxon>
        <taxon>Amaricoccus</taxon>
    </lineage>
</organism>
<dbReference type="EMBL" id="JACHFM010000001">
    <property type="protein sequence ID" value="MBB5220322.1"/>
    <property type="molecule type" value="Genomic_DNA"/>
</dbReference>